<evidence type="ECO:0000256" key="7">
    <source>
        <dbReference type="ARBA" id="ARBA00062568"/>
    </source>
</evidence>
<dbReference type="Pfam" id="PF08953">
    <property type="entry name" value="DUF1899"/>
    <property type="match status" value="1"/>
</dbReference>
<feature type="compositionally biased region" description="Low complexity" evidence="9">
    <location>
        <begin position="402"/>
        <end position="412"/>
    </location>
</feature>
<feature type="region of interest" description="Disordered" evidence="9">
    <location>
        <begin position="399"/>
        <end position="476"/>
    </location>
</feature>
<keyword evidence="5 8" id="KW-0175">Coiled coil</keyword>
<evidence type="ECO:0000256" key="8">
    <source>
        <dbReference type="SAM" id="Coils"/>
    </source>
</evidence>
<evidence type="ECO:0000256" key="9">
    <source>
        <dbReference type="SAM" id="MobiDB-lite"/>
    </source>
</evidence>
<dbReference type="OrthoDB" id="1850764at2759"/>
<dbReference type="InterPro" id="IPR036322">
    <property type="entry name" value="WD40_repeat_dom_sf"/>
</dbReference>
<evidence type="ECO:0000256" key="5">
    <source>
        <dbReference type="ARBA" id="ARBA00023054"/>
    </source>
</evidence>
<dbReference type="SUPFAM" id="SSF50978">
    <property type="entry name" value="WD40 repeat-like"/>
    <property type="match status" value="1"/>
</dbReference>
<dbReference type="SMART" id="SM01166">
    <property type="entry name" value="DUF1899"/>
    <property type="match status" value="1"/>
</dbReference>
<dbReference type="PANTHER" id="PTHR10856:SF0">
    <property type="entry name" value="CORONIN"/>
    <property type="match status" value="1"/>
</dbReference>
<dbReference type="Gene3D" id="2.130.10.10">
    <property type="entry name" value="YVTN repeat-like/Quinoprotein amine dehydrogenase"/>
    <property type="match status" value="1"/>
</dbReference>
<keyword evidence="12" id="KW-1185">Reference proteome</keyword>
<evidence type="ECO:0000313" key="12">
    <source>
        <dbReference type="Proteomes" id="UP000243876"/>
    </source>
</evidence>
<accession>A0A0D6ESK7</accession>
<evidence type="ECO:0000256" key="3">
    <source>
        <dbReference type="ARBA" id="ARBA00022574"/>
    </source>
</evidence>
<reference evidence="12" key="1">
    <citation type="submission" date="2015-02" db="EMBL/GenBank/DDBJ databases">
        <authorList>
            <person name="Gon?alves P."/>
        </authorList>
    </citation>
    <scope>NUCLEOTIDE SEQUENCE [LARGE SCALE GENOMIC DNA]</scope>
</reference>
<feature type="domain" description="DUF1899" evidence="10">
    <location>
        <begin position="3"/>
        <end position="67"/>
    </location>
</feature>
<dbReference type="PANTHER" id="PTHR10856">
    <property type="entry name" value="CORONIN"/>
    <property type="match status" value="1"/>
</dbReference>
<dbReference type="EMBL" id="CENE01000041">
    <property type="protein sequence ID" value="CEQ42944.1"/>
    <property type="molecule type" value="Genomic_DNA"/>
</dbReference>
<keyword evidence="4" id="KW-0677">Repeat</keyword>
<evidence type="ECO:0000256" key="1">
    <source>
        <dbReference type="ARBA" id="ARBA00009482"/>
    </source>
</evidence>
<dbReference type="Proteomes" id="UP000243876">
    <property type="component" value="Unassembled WGS sequence"/>
</dbReference>
<name>A0A0D6ESK7_SPOSA</name>
<feature type="coiled-coil region" evidence="8">
    <location>
        <begin position="480"/>
        <end position="507"/>
    </location>
</feature>
<sequence>MSRFVRPSSYRHTFGTPAKREDCYDNIKISASAFDTNLVSASGKYLAVNWQASGGGAFLVTPLDTTGKLPDLFPLCRAHTAPVLDTAWSPFDDSLVASVGEDGKLALTRVDESILRDAWSGDRKDVPDLEPLWRVNAHGRKAGHVRFHPTASGVLATASTDVKVWDLEAQKAAYTSDVHADMVQSIDWDWCGSVYATTCKDKKLRLFDPRAGASAITTADSHSGVKGSRVTWLGSLDRIVTTGFSRTSERQVFLWDSRALANGPIKQLTIDQSSGMLMPFFNAENNVLFVAGKGDGNIRMYELENDDLFYLSDYTSPQPQRGMCFAPARAVNVGATEICKAYKAVGTMIEPISFVVPRKSDAFQADLFPPAPSDQPALSAADWFGGKTASPILVDMETRQTSASAAPAKPYAPSAPAPAPTPAPPRAPSPIPAPAPVPAPEPVEAAMRDLPPPTTATTPVATNGSSPASSDEADSLRKEVAELRAVLADKDAHIRELELKLERVKAAFA</sequence>
<feature type="compositionally biased region" description="Pro residues" evidence="9">
    <location>
        <begin position="413"/>
        <end position="441"/>
    </location>
</feature>
<comment type="subunit">
    <text evidence="7">Binds to F-actin.</text>
</comment>
<organism evidence="11 12">
    <name type="scientific">Sporidiobolus salmonicolor</name>
    <name type="common">Yeast-like fungus</name>
    <name type="synonym">Sporobolomyces salmonicolor</name>
    <dbReference type="NCBI Taxonomy" id="5005"/>
    <lineage>
        <taxon>Eukaryota</taxon>
        <taxon>Fungi</taxon>
        <taxon>Dikarya</taxon>
        <taxon>Basidiomycota</taxon>
        <taxon>Pucciniomycotina</taxon>
        <taxon>Microbotryomycetes</taxon>
        <taxon>Sporidiobolales</taxon>
        <taxon>Sporidiobolaceae</taxon>
        <taxon>Sporobolomyces</taxon>
    </lineage>
</organism>
<proteinExistence type="inferred from homology"/>
<dbReference type="GO" id="GO:0030479">
    <property type="term" value="C:actin cortical patch"/>
    <property type="evidence" value="ECO:0007669"/>
    <property type="project" value="UniProtKB-ARBA"/>
</dbReference>
<dbReference type="AlphaFoldDB" id="A0A0D6ESK7"/>
<keyword evidence="6" id="KW-0009">Actin-binding</keyword>
<gene>
    <name evidence="11" type="primary">SPOSA6832_04821</name>
</gene>
<evidence type="ECO:0000256" key="4">
    <source>
        <dbReference type="ARBA" id="ARBA00022737"/>
    </source>
</evidence>
<dbReference type="SMART" id="SM01167">
    <property type="entry name" value="DUF1900"/>
    <property type="match status" value="1"/>
</dbReference>
<keyword evidence="2" id="KW-0597">Phosphoprotein</keyword>
<dbReference type="GO" id="GO:0007015">
    <property type="term" value="P:actin filament organization"/>
    <property type="evidence" value="ECO:0007669"/>
    <property type="project" value="TreeGrafter"/>
</dbReference>
<dbReference type="InterPro" id="IPR015943">
    <property type="entry name" value="WD40/YVTN_repeat-like_dom_sf"/>
</dbReference>
<dbReference type="FunFam" id="2.130.10.10:FF:000197">
    <property type="entry name" value="Coronin"/>
    <property type="match status" value="1"/>
</dbReference>
<comment type="similarity">
    <text evidence="1">Belongs to the WD repeat coronin family.</text>
</comment>
<evidence type="ECO:0000256" key="2">
    <source>
        <dbReference type="ARBA" id="ARBA00022553"/>
    </source>
</evidence>
<dbReference type="InterPro" id="IPR015505">
    <property type="entry name" value="Coronin"/>
</dbReference>
<protein>
    <submittedName>
        <fullName evidence="11">SPOSA6832_04821-mRNA-1:cds</fullName>
    </submittedName>
</protein>
<evidence type="ECO:0000313" key="11">
    <source>
        <dbReference type="EMBL" id="CEQ42944.1"/>
    </source>
</evidence>
<evidence type="ECO:0000256" key="6">
    <source>
        <dbReference type="ARBA" id="ARBA00023203"/>
    </source>
</evidence>
<dbReference type="GO" id="GO:0051015">
    <property type="term" value="F:actin filament binding"/>
    <property type="evidence" value="ECO:0007669"/>
    <property type="project" value="TreeGrafter"/>
</dbReference>
<keyword evidence="3" id="KW-0853">WD repeat</keyword>
<dbReference type="Pfam" id="PF16300">
    <property type="entry name" value="WD40_4"/>
    <property type="match status" value="1"/>
</dbReference>
<evidence type="ECO:0000259" key="10">
    <source>
        <dbReference type="SMART" id="SM01166"/>
    </source>
</evidence>
<dbReference type="SMART" id="SM00320">
    <property type="entry name" value="WD40"/>
    <property type="match status" value="4"/>
</dbReference>
<dbReference type="InterPro" id="IPR001680">
    <property type="entry name" value="WD40_rpt"/>
</dbReference>
<dbReference type="InterPro" id="IPR015048">
    <property type="entry name" value="DUF1899"/>
</dbReference>